<sequence>MATRRPVLQGDTTPVTPDDAHDWQAEFGEPLTCDCRTVTWRPIQ</sequence>
<keyword evidence="3" id="KW-1185">Reference proteome</keyword>
<gene>
    <name evidence="2" type="ORF">ATL40_2752</name>
</gene>
<dbReference type="Proteomes" id="UP000224915">
    <property type="component" value="Unassembled WGS sequence"/>
</dbReference>
<protein>
    <submittedName>
        <fullName evidence="2">Uncharacterized protein</fullName>
    </submittedName>
</protein>
<comment type="caution">
    <text evidence="2">The sequence shown here is derived from an EMBL/GenBank/DDBJ whole genome shotgun (WGS) entry which is preliminary data.</text>
</comment>
<accession>A0A2A9D415</accession>
<name>A0A2A9D415_9MICO</name>
<evidence type="ECO:0000256" key="1">
    <source>
        <dbReference type="SAM" id="MobiDB-lite"/>
    </source>
</evidence>
<proteinExistence type="predicted"/>
<feature type="region of interest" description="Disordered" evidence="1">
    <location>
        <begin position="1"/>
        <end position="21"/>
    </location>
</feature>
<evidence type="ECO:0000313" key="3">
    <source>
        <dbReference type="Proteomes" id="UP000224915"/>
    </source>
</evidence>
<evidence type="ECO:0000313" key="2">
    <source>
        <dbReference type="EMBL" id="PFG21131.1"/>
    </source>
</evidence>
<reference evidence="2 3" key="1">
    <citation type="submission" date="2017-10" db="EMBL/GenBank/DDBJ databases">
        <title>Sequencing the genomes of 1000 actinobacteria strains.</title>
        <authorList>
            <person name="Klenk H.-P."/>
        </authorList>
    </citation>
    <scope>NUCLEOTIDE SEQUENCE [LARGE SCALE GENOMIC DNA]</scope>
    <source>
        <strain evidence="2 3">DSM 21801</strain>
    </source>
</reference>
<dbReference type="EMBL" id="PDJD01000001">
    <property type="protein sequence ID" value="PFG21131.1"/>
    <property type="molecule type" value="Genomic_DNA"/>
</dbReference>
<organism evidence="2 3">
    <name type="scientific">Serinibacter salmoneus</name>
    <dbReference type="NCBI Taxonomy" id="556530"/>
    <lineage>
        <taxon>Bacteria</taxon>
        <taxon>Bacillati</taxon>
        <taxon>Actinomycetota</taxon>
        <taxon>Actinomycetes</taxon>
        <taxon>Micrococcales</taxon>
        <taxon>Beutenbergiaceae</taxon>
        <taxon>Serinibacter</taxon>
    </lineage>
</organism>
<dbReference type="AlphaFoldDB" id="A0A2A9D415"/>